<evidence type="ECO:0000256" key="2">
    <source>
        <dbReference type="SAM" id="MobiDB-lite"/>
    </source>
</evidence>
<feature type="region of interest" description="Disordered" evidence="2">
    <location>
        <begin position="44"/>
        <end position="65"/>
    </location>
</feature>
<accession>A0ABX7PHS9</accession>
<dbReference type="EMBL" id="CP022295">
    <property type="protein sequence ID" value="QSR25518.1"/>
    <property type="molecule type" value="Genomic_DNA"/>
</dbReference>
<proteinExistence type="predicted"/>
<protein>
    <submittedName>
        <fullName evidence="3">Uncharacterized protein</fullName>
    </submittedName>
</protein>
<keyword evidence="1" id="KW-0175">Coiled coil</keyword>
<feature type="compositionally biased region" description="Basic and acidic residues" evidence="2">
    <location>
        <begin position="47"/>
        <end position="62"/>
    </location>
</feature>
<name>A0ABX7PHS9_9ACTN</name>
<evidence type="ECO:0000256" key="1">
    <source>
        <dbReference type="SAM" id="Coils"/>
    </source>
</evidence>
<organism evidence="3 4">
    <name type="scientific">Nocardioides aromaticivorans</name>
    <dbReference type="NCBI Taxonomy" id="200618"/>
    <lineage>
        <taxon>Bacteria</taxon>
        <taxon>Bacillati</taxon>
        <taxon>Actinomycetota</taxon>
        <taxon>Actinomycetes</taxon>
        <taxon>Propionibacteriales</taxon>
        <taxon>Nocardioidaceae</taxon>
        <taxon>Nocardioides</taxon>
    </lineage>
</organism>
<reference evidence="3 4" key="1">
    <citation type="submission" date="2017-06" db="EMBL/GenBank/DDBJ databases">
        <title>Complete Genome Sequence of the Soil Carbazole-Degrading Bacterium Nocardioides aromaticivorans IC177.</title>
        <authorList>
            <person name="Vejarano F."/>
            <person name="Suzuki-Minakuchi C."/>
            <person name="Ohtsubo Y."/>
            <person name="Tsuda M."/>
            <person name="Okada K."/>
            <person name="Nojiri H."/>
        </authorList>
    </citation>
    <scope>NUCLEOTIDE SEQUENCE [LARGE SCALE GENOMIC DNA]</scope>
    <source>
        <strain evidence="3 4">IC177</strain>
    </source>
</reference>
<evidence type="ECO:0000313" key="4">
    <source>
        <dbReference type="Proteomes" id="UP000662818"/>
    </source>
</evidence>
<feature type="coiled-coil region" evidence="1">
    <location>
        <begin position="528"/>
        <end position="597"/>
    </location>
</feature>
<evidence type="ECO:0000313" key="3">
    <source>
        <dbReference type="EMBL" id="QSR25518.1"/>
    </source>
</evidence>
<dbReference type="Proteomes" id="UP000662818">
    <property type="component" value="Chromosome"/>
</dbReference>
<gene>
    <name evidence="3" type="ORF">CFH99_07760</name>
</gene>
<sequence length="1056" mass="110623">MAVRRESVLLEVDDRFTREILKAAAATKVLDQALNSLSRSAVTSSRDVTRAQQDTDKFRRSAEQSGPAIDRLSGRLAIMAKAALVLGPALVPIGGVGVAGIMGLASQLGFAAIGMGSLVAATQGVGDALKALNNAALEPTAANLEKARIAMAGLGPEARQFVLQFQALRPVLGDIRDAAAAGWFPGLTEALDSFERLGPRVASIFEAIGTAGGQLVADGADALAGAEWAQFLTFVETEGPEALDQFGRSIGNVVHGMAELWMAFDPLNDDFSNWLLRASRDFDRWAEGLSQTQGFQDFVDYIRRSGPQVERTLGSIAEAVVAIIKAASPLGGPVLEGFRVIADTLKLIAESPAGTKIFTMAAAFVVLNKTLAVTAGLLAKTGFIGAAGAIRSTMPGGAGGGPVPVGGGGTSAFARMRADMATLNRATNAQIRASTTLQQTQVRLRREMTMTVAKGAAAAAAFGVATGAIGDGLGLQNTAMLGLVGTMAGPWGAAVGASIGLMADLSAQGRAATESQKALDDALKSTDLSVLNSGLEKAKEKVDDLTSDREDGLDGWLRRTFDDADAKRVIGEAGDQVEEFEDKIRRTERAAAAFDDAQKRIAHQDQISGWAREAGGAFLDLANAIEKPELSLHHLTARMRAQGRAAAEMGRNLREAIRNGADPTALQTLIDKLGPQAGLALEQLANGGERAANRFNRAWVKTQGQLGRLEGAIEDVGESVNRLPDGTVIRVTAETAKAQSMIQQIKDQVAGIKDKTVRVNVFTNYLRGATLAAQGGRDGDPSTPYAHGGYTGAGGKYEPAGIVHRGEVVIPQNLVRRDRATLLSRYGNLPGMDQLASGGLAGYANGGRVGALDFAGLPAVNLTTASLKELNKALRLSTKALDKERSQREDVLAKMTDLRGSVRGRLTSDLFGQTDAWTDGGGVADVLSTLNADISSGKTLKAQIAQLKKKGLDGAALADLLANADAATIANFAGASAADLRKFELAFEKRASLASSVGSSAASVAYGAELKIQTRQLAAIERREARIEAAIREEHKHDRRSSKRGAGSGSRSRKRG</sequence>
<feature type="region of interest" description="Disordered" evidence="2">
    <location>
        <begin position="1030"/>
        <end position="1056"/>
    </location>
</feature>
<keyword evidence="4" id="KW-1185">Reference proteome</keyword>